<dbReference type="STRING" id="452637.Oter_3254"/>
<keyword evidence="3" id="KW-0808">Transferase</keyword>
<accession>B1ZT79</accession>
<feature type="domain" description="Glycosyltransferase 2-like" evidence="2">
    <location>
        <begin position="74"/>
        <end position="226"/>
    </location>
</feature>
<dbReference type="EMBL" id="CP001032">
    <property type="protein sequence ID" value="ACB76533.1"/>
    <property type="molecule type" value="Genomic_DNA"/>
</dbReference>
<dbReference type="Gene3D" id="3.90.550.10">
    <property type="entry name" value="Spore Coat Polysaccharide Biosynthesis Protein SpsA, Chain A"/>
    <property type="match status" value="1"/>
</dbReference>
<sequence>MSQSHAFPSWILPDWRCPAQHAAGSADAASRDASSRAGPPAAEFHSSREWGRADSSLDLSSALASTDGRRIRTSVLVNTHNHARFIEECIDSLLVQTVQPDEIIVYDDASTDDTPERLRRYGNRIVLIQGQAGEGPGYVRQAHAIFTAFRHSTGQLIFLLDGDDRFKRTKIEHYVNAYAVNPDAVLVQSPMDKIDEHGRIIGSNREPRKHVVEHLKAIYREQDVDFYYPTSSLAFARSFLLSTLPVDLSDGLALWTDTRLSVIAPYFGRVLTLPEAWAEWRRHGGSDSLRVRSRRLQLQQTWMRTEVFNRFCRRHGLRTISTWRNGRFYLQLLRFSLPEGAYHLFQRRLRRRLTRAWQV</sequence>
<dbReference type="Proteomes" id="UP000007013">
    <property type="component" value="Chromosome"/>
</dbReference>
<evidence type="ECO:0000259" key="2">
    <source>
        <dbReference type="Pfam" id="PF00535"/>
    </source>
</evidence>
<feature type="region of interest" description="Disordered" evidence="1">
    <location>
        <begin position="22"/>
        <end position="49"/>
    </location>
</feature>
<dbReference type="RefSeq" id="WP_012376062.1">
    <property type="nucleotide sequence ID" value="NC_010571.1"/>
</dbReference>
<dbReference type="PANTHER" id="PTHR22916:SF3">
    <property type="entry name" value="UDP-GLCNAC:BETAGAL BETA-1,3-N-ACETYLGLUCOSAMINYLTRANSFERASE-LIKE PROTEIN 1"/>
    <property type="match status" value="1"/>
</dbReference>
<evidence type="ECO:0000313" key="4">
    <source>
        <dbReference type="Proteomes" id="UP000007013"/>
    </source>
</evidence>
<dbReference type="GO" id="GO:0016758">
    <property type="term" value="F:hexosyltransferase activity"/>
    <property type="evidence" value="ECO:0007669"/>
    <property type="project" value="UniProtKB-ARBA"/>
</dbReference>
<dbReference type="PANTHER" id="PTHR22916">
    <property type="entry name" value="GLYCOSYLTRANSFERASE"/>
    <property type="match status" value="1"/>
</dbReference>
<protein>
    <submittedName>
        <fullName evidence="3">Glycosyl transferase family 2</fullName>
    </submittedName>
</protein>
<dbReference type="KEGG" id="ote:Oter_3254"/>
<name>B1ZT79_OPITP</name>
<gene>
    <name evidence="3" type="ordered locus">Oter_3254</name>
</gene>
<dbReference type="AlphaFoldDB" id="B1ZT79"/>
<dbReference type="InterPro" id="IPR029044">
    <property type="entry name" value="Nucleotide-diphossugar_trans"/>
</dbReference>
<proteinExistence type="predicted"/>
<dbReference type="InterPro" id="IPR001173">
    <property type="entry name" value="Glyco_trans_2-like"/>
</dbReference>
<dbReference type="eggNOG" id="COG1216">
    <property type="taxonomic scope" value="Bacteria"/>
</dbReference>
<dbReference type="HOGENOM" id="CLU_771260_0_0_0"/>
<dbReference type="Pfam" id="PF00535">
    <property type="entry name" value="Glycos_transf_2"/>
    <property type="match status" value="1"/>
</dbReference>
<evidence type="ECO:0000256" key="1">
    <source>
        <dbReference type="SAM" id="MobiDB-lite"/>
    </source>
</evidence>
<organism evidence="3 4">
    <name type="scientific">Opitutus terrae (strain DSM 11246 / JCM 15787 / PB90-1)</name>
    <dbReference type="NCBI Taxonomy" id="452637"/>
    <lineage>
        <taxon>Bacteria</taxon>
        <taxon>Pseudomonadati</taxon>
        <taxon>Verrucomicrobiota</taxon>
        <taxon>Opitutia</taxon>
        <taxon>Opitutales</taxon>
        <taxon>Opitutaceae</taxon>
        <taxon>Opitutus</taxon>
    </lineage>
</organism>
<dbReference type="OrthoDB" id="9806521at2"/>
<dbReference type="CAZy" id="GT2">
    <property type="family name" value="Glycosyltransferase Family 2"/>
</dbReference>
<reference evidence="3 4" key="1">
    <citation type="journal article" date="2011" name="J. Bacteriol.">
        <title>Genome sequence of the verrucomicrobium Opitutus terrae PB90-1, an abundant inhabitant of rice paddy soil ecosystems.</title>
        <authorList>
            <person name="van Passel M.W."/>
            <person name="Kant R."/>
            <person name="Palva A."/>
            <person name="Copeland A."/>
            <person name="Lucas S."/>
            <person name="Lapidus A."/>
            <person name="Glavina del Rio T."/>
            <person name="Pitluck S."/>
            <person name="Goltsman E."/>
            <person name="Clum A."/>
            <person name="Sun H."/>
            <person name="Schmutz J."/>
            <person name="Larimer F.W."/>
            <person name="Land M.L."/>
            <person name="Hauser L."/>
            <person name="Kyrpides N."/>
            <person name="Mikhailova N."/>
            <person name="Richardson P.P."/>
            <person name="Janssen P.H."/>
            <person name="de Vos W.M."/>
            <person name="Smidt H."/>
        </authorList>
    </citation>
    <scope>NUCLEOTIDE SEQUENCE [LARGE SCALE GENOMIC DNA]</scope>
    <source>
        <strain evidence="4">DSM 11246 / JCM 15787 / PB90-1</strain>
    </source>
</reference>
<evidence type="ECO:0000313" key="3">
    <source>
        <dbReference type="EMBL" id="ACB76533.1"/>
    </source>
</evidence>
<dbReference type="SUPFAM" id="SSF53448">
    <property type="entry name" value="Nucleotide-diphospho-sugar transferases"/>
    <property type="match status" value="1"/>
</dbReference>
<keyword evidence="4" id="KW-1185">Reference proteome</keyword>